<reference evidence="24 26" key="1">
    <citation type="submission" date="2018-03" db="EMBL/GenBank/DDBJ databases">
        <title>Draft genome sequence of Rohu Carp (Labeo rohita).</title>
        <authorList>
            <person name="Das P."/>
            <person name="Kushwaha B."/>
            <person name="Joshi C.G."/>
            <person name="Kumar D."/>
            <person name="Nagpure N.S."/>
            <person name="Sahoo L."/>
            <person name="Das S.P."/>
            <person name="Bit A."/>
            <person name="Patnaik S."/>
            <person name="Meher P.K."/>
            <person name="Jayasankar P."/>
            <person name="Koringa P.G."/>
            <person name="Patel N.V."/>
            <person name="Hinsu A.T."/>
            <person name="Kumar R."/>
            <person name="Pandey M."/>
            <person name="Agarwal S."/>
            <person name="Srivastava S."/>
            <person name="Singh M."/>
            <person name="Iquebal M.A."/>
            <person name="Jaiswal S."/>
            <person name="Angadi U.B."/>
            <person name="Kumar N."/>
            <person name="Raza M."/>
            <person name="Shah T.M."/>
            <person name="Rai A."/>
            <person name="Jena J.K."/>
        </authorList>
    </citation>
    <scope>NUCLEOTIDE SEQUENCE [LARGE SCALE GENOMIC DNA]</scope>
    <source>
        <strain evidence="24">DASCIFA01</strain>
        <tissue evidence="24">Testis</tissue>
    </source>
</reference>
<evidence type="ECO:0000256" key="13">
    <source>
        <dbReference type="ARBA" id="ARBA00047272"/>
    </source>
</evidence>
<dbReference type="PROSITE" id="PS50081">
    <property type="entry name" value="ZF_DAG_PE_2"/>
    <property type="match status" value="1"/>
</dbReference>
<evidence type="ECO:0000259" key="23">
    <source>
        <dbReference type="PROSITE" id="PS51285"/>
    </source>
</evidence>
<evidence type="ECO:0000256" key="10">
    <source>
        <dbReference type="ARBA" id="ARBA00022777"/>
    </source>
</evidence>
<dbReference type="SMART" id="SM00133">
    <property type="entry name" value="S_TK_X"/>
    <property type="match status" value="1"/>
</dbReference>
<evidence type="ECO:0000256" key="4">
    <source>
        <dbReference type="ARBA" id="ARBA00022553"/>
    </source>
</evidence>
<evidence type="ECO:0000256" key="19">
    <source>
        <dbReference type="SAM" id="MobiDB-lite"/>
    </source>
</evidence>
<dbReference type="PIRSF" id="PIRSF000551">
    <property type="entry name" value="PKC_delta"/>
    <property type="match status" value="1"/>
</dbReference>
<keyword evidence="6" id="KW-0479">Metal-binding</keyword>
<dbReference type="InterPro" id="IPR000961">
    <property type="entry name" value="AGC-kinase_C"/>
</dbReference>
<keyword evidence="8 15" id="KW-0547">Nucleotide-binding</keyword>
<dbReference type="PROSITE" id="PS00108">
    <property type="entry name" value="PROTEIN_KINASE_ST"/>
    <property type="match status" value="1"/>
</dbReference>
<dbReference type="InterPro" id="IPR017441">
    <property type="entry name" value="Protein_kinase_ATP_BS"/>
</dbReference>
<dbReference type="SUPFAM" id="SSF49562">
    <property type="entry name" value="C2 domain (Calcium/lipid-binding domain, CaLB)"/>
    <property type="match status" value="1"/>
</dbReference>
<evidence type="ECO:0000256" key="2">
    <source>
        <dbReference type="ARBA" id="ARBA00012429"/>
    </source>
</evidence>
<dbReference type="InterPro" id="IPR035892">
    <property type="entry name" value="C2_domain_sf"/>
</dbReference>
<dbReference type="Gene3D" id="3.30.60.20">
    <property type="match status" value="1"/>
</dbReference>
<dbReference type="PROSITE" id="PS50011">
    <property type="entry name" value="PROTEIN_KINASE_DOM"/>
    <property type="match status" value="1"/>
</dbReference>
<dbReference type="Pfam" id="PF00130">
    <property type="entry name" value="C1_1"/>
    <property type="match status" value="1"/>
</dbReference>
<keyword evidence="5 15" id="KW-0808">Transferase</keyword>
<evidence type="ECO:0000256" key="1">
    <source>
        <dbReference type="ARBA" id="ARBA00005490"/>
    </source>
</evidence>
<dbReference type="InterPro" id="IPR000008">
    <property type="entry name" value="C2_dom"/>
</dbReference>
<keyword evidence="26" id="KW-1185">Reference proteome</keyword>
<dbReference type="Pfam" id="PF00433">
    <property type="entry name" value="Pkinase_C"/>
    <property type="match status" value="1"/>
</dbReference>
<dbReference type="FunFam" id="1.10.510.10:FF:000126">
    <property type="entry name" value="Protein kinase C epsilon"/>
    <property type="match status" value="1"/>
</dbReference>
<comment type="similarity">
    <text evidence="1 15">Belongs to the protein kinase superfamily. AGC Ser/Thr protein kinase family. PKC subfamily.</text>
</comment>
<evidence type="ECO:0000313" key="25">
    <source>
        <dbReference type="EMBL" id="RXN16311.1"/>
    </source>
</evidence>
<comment type="caution">
    <text evidence="24">The sequence shown here is derived from an EMBL/GenBank/DDBJ whole genome shotgun (WGS) entry which is preliminary data.</text>
</comment>
<name>A0A498M2X1_LABRO</name>
<dbReference type="CDD" id="cd20838">
    <property type="entry name" value="C1_nPKC_epsilon-like_rpt2"/>
    <property type="match status" value="1"/>
</dbReference>
<keyword evidence="12 15" id="KW-0067">ATP-binding</keyword>
<dbReference type="Proteomes" id="UP000290572">
    <property type="component" value="Unassembled WGS sequence"/>
</dbReference>
<evidence type="ECO:0000256" key="5">
    <source>
        <dbReference type="ARBA" id="ARBA00022679"/>
    </source>
</evidence>
<evidence type="ECO:0000256" key="11">
    <source>
        <dbReference type="ARBA" id="ARBA00022833"/>
    </source>
</evidence>
<feature type="binding site" evidence="17">
    <location>
        <begin position="243"/>
        <end position="251"/>
    </location>
    <ligand>
        <name>ATP</name>
        <dbReference type="ChEBI" id="CHEBI:30616"/>
    </ligand>
</feature>
<evidence type="ECO:0000256" key="6">
    <source>
        <dbReference type="ARBA" id="ARBA00022723"/>
    </source>
</evidence>
<dbReference type="InterPro" id="IPR046349">
    <property type="entry name" value="C1-like_sf"/>
</dbReference>
<evidence type="ECO:0000256" key="9">
    <source>
        <dbReference type="ARBA" id="ARBA00022771"/>
    </source>
</evidence>
<evidence type="ECO:0000313" key="24">
    <source>
        <dbReference type="EMBL" id="RXN15209.1"/>
    </source>
</evidence>
<evidence type="ECO:0000256" key="3">
    <source>
        <dbReference type="ARBA" id="ARBA00022527"/>
    </source>
</evidence>
<evidence type="ECO:0000259" key="21">
    <source>
        <dbReference type="PROSITE" id="PS50011"/>
    </source>
</evidence>
<evidence type="ECO:0000256" key="8">
    <source>
        <dbReference type="ARBA" id="ARBA00022741"/>
    </source>
</evidence>
<evidence type="ECO:0000259" key="20">
    <source>
        <dbReference type="PROSITE" id="PS50004"/>
    </source>
</evidence>
<keyword evidence="9" id="KW-0863">Zinc-finger</keyword>
<keyword evidence="3 15" id="KW-0723">Serine/threonine-protein kinase</keyword>
<evidence type="ECO:0000256" key="17">
    <source>
        <dbReference type="PIRSR" id="PIRSR000551-51"/>
    </source>
</evidence>
<evidence type="ECO:0000256" key="18">
    <source>
        <dbReference type="PROSITE-ProRule" id="PRU10141"/>
    </source>
</evidence>
<feature type="domain" description="Protein kinase" evidence="21">
    <location>
        <begin position="237"/>
        <end position="497"/>
    </location>
</feature>
<evidence type="ECO:0000256" key="12">
    <source>
        <dbReference type="ARBA" id="ARBA00022840"/>
    </source>
</evidence>
<evidence type="ECO:0000256" key="14">
    <source>
        <dbReference type="ARBA" id="ARBA00047470"/>
    </source>
</evidence>
<gene>
    <name evidence="25" type="ORF">ROHU_027590</name>
    <name evidence="24" type="ORF">ROHU_028259</name>
</gene>
<evidence type="ECO:0000259" key="22">
    <source>
        <dbReference type="PROSITE" id="PS50081"/>
    </source>
</evidence>
<proteinExistence type="inferred from homology"/>
<dbReference type="SMART" id="SM00109">
    <property type="entry name" value="C1"/>
    <property type="match status" value="1"/>
</dbReference>
<feature type="region of interest" description="Disordered" evidence="19">
    <location>
        <begin position="202"/>
        <end position="223"/>
    </location>
</feature>
<comment type="catalytic activity">
    <reaction evidence="13 15">
        <text>L-threonyl-[protein] + ATP = O-phospho-L-threonyl-[protein] + ADP + H(+)</text>
        <dbReference type="Rhea" id="RHEA:46608"/>
        <dbReference type="Rhea" id="RHEA-COMP:11060"/>
        <dbReference type="Rhea" id="RHEA-COMP:11605"/>
        <dbReference type="ChEBI" id="CHEBI:15378"/>
        <dbReference type="ChEBI" id="CHEBI:30013"/>
        <dbReference type="ChEBI" id="CHEBI:30616"/>
        <dbReference type="ChEBI" id="CHEBI:61977"/>
        <dbReference type="ChEBI" id="CHEBI:456216"/>
        <dbReference type="EC" id="2.7.11.13"/>
    </reaction>
</comment>
<evidence type="ECO:0000256" key="7">
    <source>
        <dbReference type="ARBA" id="ARBA00022737"/>
    </source>
</evidence>
<feature type="compositionally biased region" description="Low complexity" evidence="19">
    <location>
        <begin position="210"/>
        <end position="221"/>
    </location>
</feature>
<dbReference type="GO" id="GO:0005524">
    <property type="term" value="F:ATP binding"/>
    <property type="evidence" value="ECO:0007669"/>
    <property type="project" value="UniProtKB-UniRule"/>
</dbReference>
<dbReference type="FunFam" id="3.30.200.20:FF:000080">
    <property type="entry name" value="Protein kinase C"/>
    <property type="match status" value="1"/>
</dbReference>
<sequence length="566" mass="64773">MKFNGYLRLRIGEAVDLKPTTYSTRHTLNKKFVLDPYIVVKVDNLKVGQTETKTKTNKPNFDHELCPYITNGKELELAVFHNTSIGYDNFVANYRIQLEELITSSNTRQTFEGWGQRQGFSINLPHQFAEHNYKVPTYCNHCGSLLYGLIKQGLQCKSCKMNIHKRCEQNVALNCGVNSAELASKLSEIGLLNTLSKRKSQSSLHMTGTSSHSSVKSAQSSLEDPEEETVKVGLEDFSFLQVLGKGSFGKVMLARLKSDHRVFAVKMLKKDVILQEDDVEATMIEKRVLTLAHQHPFLTQLYYCFQTAERLFFVMEFVNGGDLMFHIQKCRRFDEPRARFYAAEVVSALMFLHSKGIIYRDLKLDNILLDRDGHCKLADFGMCKEDIRDGRLTSTFCGTPDYIAPEIILEELYGVSVDWWALGVLLYEMLSGHAPFEAETEDELFECILKDEIIYSSWLSNEAEDILKGLLTRDPACRLGCIDRDGGEEAITANPFFAGLDWERLNRREIKPPYTPRIDSIEDVNNFDPDFTQEEPCLTPIEDSLFPFHQEDFKDFTYTAPELRLH</sequence>
<dbReference type="SMART" id="SM00239">
    <property type="entry name" value="C2"/>
    <property type="match status" value="1"/>
</dbReference>
<dbReference type="GO" id="GO:0008270">
    <property type="term" value="F:zinc ion binding"/>
    <property type="evidence" value="ECO:0007669"/>
    <property type="project" value="UniProtKB-KW"/>
</dbReference>
<dbReference type="InterPro" id="IPR000719">
    <property type="entry name" value="Prot_kinase_dom"/>
</dbReference>
<keyword evidence="7" id="KW-0677">Repeat</keyword>
<dbReference type="PRINTS" id="PR00008">
    <property type="entry name" value="DAGPEDOMAIN"/>
</dbReference>
<feature type="domain" description="Phorbol-ester/DAG-type" evidence="22">
    <location>
        <begin position="125"/>
        <end position="175"/>
    </location>
</feature>
<dbReference type="Gene3D" id="1.10.510.10">
    <property type="entry name" value="Transferase(Phosphotransferase) domain 1"/>
    <property type="match status" value="1"/>
</dbReference>
<dbReference type="InterPro" id="IPR002219">
    <property type="entry name" value="PKC_DAG/PE"/>
</dbReference>
<dbReference type="EMBL" id="QBIY01012862">
    <property type="protein sequence ID" value="RXN15209.1"/>
    <property type="molecule type" value="Genomic_DNA"/>
</dbReference>
<dbReference type="InterPro" id="IPR008271">
    <property type="entry name" value="Ser/Thr_kinase_AS"/>
</dbReference>
<dbReference type="PROSITE" id="PS50004">
    <property type="entry name" value="C2"/>
    <property type="match status" value="1"/>
</dbReference>
<dbReference type="InterPro" id="IPR020454">
    <property type="entry name" value="DAG/PE-bd"/>
</dbReference>
<dbReference type="Gene3D" id="2.60.40.150">
    <property type="entry name" value="C2 domain"/>
    <property type="match status" value="1"/>
</dbReference>
<accession>A0A498M2X1</accession>
<keyword evidence="11" id="KW-0862">Zinc</keyword>
<dbReference type="EMBL" id="QBIY01012798">
    <property type="protein sequence ID" value="RXN16311.1"/>
    <property type="molecule type" value="Genomic_DNA"/>
</dbReference>
<dbReference type="InterPro" id="IPR014376">
    <property type="entry name" value="Prot_kin_PKC_delta"/>
</dbReference>
<evidence type="ECO:0000256" key="15">
    <source>
        <dbReference type="PIRNR" id="PIRNR000551"/>
    </source>
</evidence>
<dbReference type="FunFam" id="2.60.40.150:FF:000056">
    <property type="entry name" value="Protein kinase C epsilon"/>
    <property type="match status" value="1"/>
</dbReference>
<dbReference type="FunFam" id="3.30.60.20:FF:000003">
    <property type="entry name" value="Protein kinase C delta"/>
    <property type="match status" value="1"/>
</dbReference>
<feature type="domain" description="C2" evidence="20">
    <location>
        <begin position="1"/>
        <end position="111"/>
    </location>
</feature>
<dbReference type="Gene3D" id="3.30.200.20">
    <property type="entry name" value="Phosphorylase Kinase, domain 1"/>
    <property type="match status" value="1"/>
</dbReference>
<dbReference type="SUPFAM" id="SSF57889">
    <property type="entry name" value="Cysteine-rich domain"/>
    <property type="match status" value="1"/>
</dbReference>
<dbReference type="PANTHER" id="PTHR24351">
    <property type="entry name" value="RIBOSOMAL PROTEIN S6 KINASE"/>
    <property type="match status" value="1"/>
</dbReference>
<dbReference type="PROSITE" id="PS00479">
    <property type="entry name" value="ZF_DAG_PE_1"/>
    <property type="match status" value="1"/>
</dbReference>
<keyword evidence="4" id="KW-0597">Phosphoprotein</keyword>
<dbReference type="PROSITE" id="PS51285">
    <property type="entry name" value="AGC_KINASE_CTER"/>
    <property type="match status" value="1"/>
</dbReference>
<dbReference type="InterPro" id="IPR017892">
    <property type="entry name" value="Pkinase_C"/>
</dbReference>
<evidence type="ECO:0000313" key="26">
    <source>
        <dbReference type="Proteomes" id="UP000290572"/>
    </source>
</evidence>
<dbReference type="InterPro" id="IPR011009">
    <property type="entry name" value="Kinase-like_dom_sf"/>
</dbReference>
<dbReference type="PROSITE" id="PS00107">
    <property type="entry name" value="PROTEIN_KINASE_ATP"/>
    <property type="match status" value="1"/>
</dbReference>
<feature type="binding site" evidence="17 18">
    <location>
        <position position="266"/>
    </location>
    <ligand>
        <name>ATP</name>
        <dbReference type="ChEBI" id="CHEBI:30616"/>
    </ligand>
</feature>
<keyword evidence="10 15" id="KW-0418">Kinase</keyword>
<dbReference type="Pfam" id="PF00168">
    <property type="entry name" value="C2"/>
    <property type="match status" value="1"/>
</dbReference>
<dbReference type="Pfam" id="PF00069">
    <property type="entry name" value="Pkinase"/>
    <property type="match status" value="1"/>
</dbReference>
<evidence type="ECO:0000256" key="16">
    <source>
        <dbReference type="PIRSR" id="PIRSR000551-50"/>
    </source>
</evidence>
<dbReference type="SMART" id="SM00220">
    <property type="entry name" value="S_TKc"/>
    <property type="match status" value="1"/>
</dbReference>
<dbReference type="GO" id="GO:0004697">
    <property type="term" value="F:diacylglycerol-dependent serine/threonine kinase activity"/>
    <property type="evidence" value="ECO:0007669"/>
    <property type="project" value="UniProtKB-EC"/>
</dbReference>
<feature type="active site" description="Proton acceptor" evidence="16">
    <location>
        <position position="361"/>
    </location>
</feature>
<dbReference type="AlphaFoldDB" id="A0A498M2X1"/>
<dbReference type="STRING" id="84645.A0A498M2X1"/>
<dbReference type="EC" id="2.7.11.13" evidence="2 15"/>
<dbReference type="SUPFAM" id="SSF56112">
    <property type="entry name" value="Protein kinase-like (PK-like)"/>
    <property type="match status" value="1"/>
</dbReference>
<protein>
    <recommendedName>
        <fullName evidence="2 15">Protein kinase C</fullName>
        <ecNumber evidence="2 15">2.7.11.13</ecNumber>
    </recommendedName>
</protein>
<feature type="domain" description="AGC-kinase C-terminal" evidence="23">
    <location>
        <begin position="498"/>
        <end position="566"/>
    </location>
</feature>
<organism evidence="24 26">
    <name type="scientific">Labeo rohita</name>
    <name type="common">Indian major carp</name>
    <name type="synonym">Cyprinus rohita</name>
    <dbReference type="NCBI Taxonomy" id="84645"/>
    <lineage>
        <taxon>Eukaryota</taxon>
        <taxon>Metazoa</taxon>
        <taxon>Chordata</taxon>
        <taxon>Craniata</taxon>
        <taxon>Vertebrata</taxon>
        <taxon>Euteleostomi</taxon>
        <taxon>Actinopterygii</taxon>
        <taxon>Neopterygii</taxon>
        <taxon>Teleostei</taxon>
        <taxon>Ostariophysi</taxon>
        <taxon>Cypriniformes</taxon>
        <taxon>Cyprinidae</taxon>
        <taxon>Labeoninae</taxon>
        <taxon>Labeonini</taxon>
        <taxon>Labeo</taxon>
    </lineage>
</organism>
<comment type="catalytic activity">
    <reaction evidence="14">
        <text>L-seryl-[protein] + ATP = O-phospho-L-seryl-[protein] + ADP + H(+)</text>
        <dbReference type="Rhea" id="RHEA:17989"/>
        <dbReference type="Rhea" id="RHEA-COMP:9863"/>
        <dbReference type="Rhea" id="RHEA-COMP:11604"/>
        <dbReference type="ChEBI" id="CHEBI:15378"/>
        <dbReference type="ChEBI" id="CHEBI:29999"/>
        <dbReference type="ChEBI" id="CHEBI:30616"/>
        <dbReference type="ChEBI" id="CHEBI:83421"/>
        <dbReference type="ChEBI" id="CHEBI:456216"/>
        <dbReference type="EC" id="2.7.11.13"/>
    </reaction>
</comment>